<accession>A0A067BEG1</accession>
<dbReference type="PROSITE" id="PS51164">
    <property type="entry name" value="CBM1_2"/>
    <property type="match status" value="1"/>
</dbReference>
<reference evidence="3 4" key="1">
    <citation type="journal article" date="2013" name="PLoS Genet.">
        <title>Distinctive expansion of potential virulence genes in the genome of the oomycete fish pathogen Saprolegnia parasitica.</title>
        <authorList>
            <person name="Jiang R.H."/>
            <person name="de Bruijn I."/>
            <person name="Haas B.J."/>
            <person name="Belmonte R."/>
            <person name="Lobach L."/>
            <person name="Christie J."/>
            <person name="van den Ackerveken G."/>
            <person name="Bottin A."/>
            <person name="Bulone V."/>
            <person name="Diaz-Moreno S.M."/>
            <person name="Dumas B."/>
            <person name="Fan L."/>
            <person name="Gaulin E."/>
            <person name="Govers F."/>
            <person name="Grenville-Briggs L.J."/>
            <person name="Horner N.R."/>
            <person name="Levin J.Z."/>
            <person name="Mammella M."/>
            <person name="Meijer H.J."/>
            <person name="Morris P."/>
            <person name="Nusbaum C."/>
            <person name="Oome S."/>
            <person name="Phillips A.J."/>
            <person name="van Rooyen D."/>
            <person name="Rzeszutek E."/>
            <person name="Saraiva M."/>
            <person name="Secombes C.J."/>
            <person name="Seidl M.F."/>
            <person name="Snel B."/>
            <person name="Stassen J.H."/>
            <person name="Sykes S."/>
            <person name="Tripathy S."/>
            <person name="van den Berg H."/>
            <person name="Vega-Arreguin J.C."/>
            <person name="Wawra S."/>
            <person name="Young S.K."/>
            <person name="Zeng Q."/>
            <person name="Dieguez-Uribeondo J."/>
            <person name="Russ C."/>
            <person name="Tyler B.M."/>
            <person name="van West P."/>
        </authorList>
    </citation>
    <scope>NUCLEOTIDE SEQUENCE [LARGE SCALE GENOMIC DNA]</scope>
    <source>
        <strain evidence="3 4">CBS 223.65</strain>
    </source>
</reference>
<dbReference type="GeneID" id="24139278"/>
<dbReference type="SUPFAM" id="SSF57180">
    <property type="entry name" value="Cellulose-binding domain"/>
    <property type="match status" value="1"/>
</dbReference>
<dbReference type="InterPro" id="IPR000254">
    <property type="entry name" value="CBD"/>
</dbReference>
<dbReference type="KEGG" id="spar:SPRG_17748"/>
<feature type="domain" description="CBM1" evidence="2">
    <location>
        <begin position="26"/>
        <end position="63"/>
    </location>
</feature>
<feature type="non-terminal residue" evidence="3">
    <location>
        <position position="1"/>
    </location>
</feature>
<dbReference type="EMBL" id="KK583951">
    <property type="protein sequence ID" value="KDO16744.1"/>
    <property type="molecule type" value="Genomic_DNA"/>
</dbReference>
<evidence type="ECO:0000313" key="4">
    <source>
        <dbReference type="Proteomes" id="UP000030745"/>
    </source>
</evidence>
<gene>
    <name evidence="3" type="ORF">SPRG_17748</name>
</gene>
<protein>
    <recommendedName>
        <fullName evidence="2">CBM1 domain-containing protein</fullName>
    </recommendedName>
</protein>
<dbReference type="SMART" id="SM00236">
    <property type="entry name" value="fCBD"/>
    <property type="match status" value="1"/>
</dbReference>
<evidence type="ECO:0000259" key="2">
    <source>
        <dbReference type="PROSITE" id="PS51164"/>
    </source>
</evidence>
<dbReference type="Proteomes" id="UP000030745">
    <property type="component" value="Unassembled WGS sequence"/>
</dbReference>
<organism evidence="3 4">
    <name type="scientific">Saprolegnia parasitica (strain CBS 223.65)</name>
    <dbReference type="NCBI Taxonomy" id="695850"/>
    <lineage>
        <taxon>Eukaryota</taxon>
        <taxon>Sar</taxon>
        <taxon>Stramenopiles</taxon>
        <taxon>Oomycota</taxon>
        <taxon>Saprolegniomycetes</taxon>
        <taxon>Saprolegniales</taxon>
        <taxon>Saprolegniaceae</taxon>
        <taxon>Saprolegnia</taxon>
    </lineage>
</organism>
<keyword evidence="4" id="KW-1185">Reference proteome</keyword>
<proteinExistence type="predicted"/>
<dbReference type="InterPro" id="IPR035971">
    <property type="entry name" value="CBD_sf"/>
</dbReference>
<dbReference type="AlphaFoldDB" id="A0A067BEG1"/>
<keyword evidence="1" id="KW-0732">Signal</keyword>
<dbReference type="OrthoDB" id="78011at2759"/>
<dbReference type="GO" id="GO:0030248">
    <property type="term" value="F:cellulose binding"/>
    <property type="evidence" value="ECO:0007669"/>
    <property type="project" value="InterPro"/>
</dbReference>
<dbReference type="GO" id="GO:0005576">
    <property type="term" value="C:extracellular region"/>
    <property type="evidence" value="ECO:0007669"/>
    <property type="project" value="InterPro"/>
</dbReference>
<dbReference type="RefSeq" id="XP_012212550.1">
    <property type="nucleotide sequence ID" value="XM_012357160.1"/>
</dbReference>
<dbReference type="VEuPathDB" id="FungiDB:SPRG_17748"/>
<dbReference type="GO" id="GO:0005975">
    <property type="term" value="P:carbohydrate metabolic process"/>
    <property type="evidence" value="ECO:0007669"/>
    <property type="project" value="InterPro"/>
</dbReference>
<sequence length="65" mass="6981">VLRPGGPKGCVFGAPSVTPATDNSKVCAENWSQCNGQNWPFGVCCKSAGWKCVKHNDYYSQCLQG</sequence>
<evidence type="ECO:0000256" key="1">
    <source>
        <dbReference type="ARBA" id="ARBA00022729"/>
    </source>
</evidence>
<dbReference type="Pfam" id="PF00734">
    <property type="entry name" value="CBM_1"/>
    <property type="match status" value="1"/>
</dbReference>
<name>A0A067BEG1_SAPPC</name>
<evidence type="ECO:0000313" key="3">
    <source>
        <dbReference type="EMBL" id="KDO16744.1"/>
    </source>
</evidence>